<feature type="transmembrane region" description="Helical" evidence="8">
    <location>
        <begin position="170"/>
        <end position="191"/>
    </location>
</feature>
<feature type="transmembrane region" description="Helical" evidence="8">
    <location>
        <begin position="359"/>
        <end position="380"/>
    </location>
</feature>
<evidence type="ECO:0000256" key="1">
    <source>
        <dbReference type="ARBA" id="ARBA00004651"/>
    </source>
</evidence>
<keyword evidence="5 8" id="KW-0812">Transmembrane</keyword>
<dbReference type="RefSeq" id="WP_337696573.1">
    <property type="nucleotide sequence ID" value="NZ_JBBEGN010000010.1"/>
</dbReference>
<comment type="similarity">
    <text evidence="2">Belongs to the major facilitator superfamily. EmrB family.</text>
</comment>
<name>A0ABU8MRR3_9PSEU</name>
<dbReference type="CDD" id="cd17321">
    <property type="entry name" value="MFS_MMR_MDR_like"/>
    <property type="match status" value="1"/>
</dbReference>
<dbReference type="Gene3D" id="1.20.1250.20">
    <property type="entry name" value="MFS general substrate transporter like domains"/>
    <property type="match status" value="1"/>
</dbReference>
<dbReference type="Pfam" id="PF07690">
    <property type="entry name" value="MFS_1"/>
    <property type="match status" value="1"/>
</dbReference>
<evidence type="ECO:0000256" key="6">
    <source>
        <dbReference type="ARBA" id="ARBA00022989"/>
    </source>
</evidence>
<sequence length="482" mass="49038">MANDLGGGARHRWLVLAICCTSLLVVSMDITIVNVALPAIRADLAASITGLQWTVDAYTLVLACFLMLAGATGDRVGRRRTFQVGLAVFGLGSLLCSLAPTVGWLIAARVVQGAGGTMLNPIALSIVTNVFTDPRERARAIGIWGSVVGIALGLGPVLGGVLTETVGWRAIFWVNVPVVLAAIALTARFVPDSRAAHARRPDPVGQALVVVLLGSLTTAVIEAPRLGWTSAVIVGLGAVALVALAALLWWERRRREPLLELGFFASIPFSGATVVAVCAFAAFGSFLFLSTLYLQDVRGLSALAAGLVLLPAAVTTTVCAPLSGRLVGSRGARPSLVTAGVAMTVVAVVLTQVGPATPLWVLLVAFALFGVGFGMVNPPITNTAVSGMPRAQAGVAAAVASTSRQVGSTFGVAVSGTVVAAAASVGAGLPVAWGVVVLATAVVGVLGVVATTARARASADRVAARFADEPSPAGRMTPDHVT</sequence>
<dbReference type="InterPro" id="IPR004638">
    <property type="entry name" value="EmrB-like"/>
</dbReference>
<dbReference type="InterPro" id="IPR020846">
    <property type="entry name" value="MFS_dom"/>
</dbReference>
<evidence type="ECO:0000256" key="7">
    <source>
        <dbReference type="ARBA" id="ARBA00023136"/>
    </source>
</evidence>
<gene>
    <name evidence="10" type="ORF">WCD74_19700</name>
</gene>
<feature type="transmembrane region" description="Helical" evidence="8">
    <location>
        <begin position="227"/>
        <end position="249"/>
    </location>
</feature>
<comment type="caution">
    <text evidence="10">The sequence shown here is derived from an EMBL/GenBank/DDBJ whole genome shotgun (WGS) entry which is preliminary data.</text>
</comment>
<protein>
    <submittedName>
        <fullName evidence="10">MFS transporter</fullName>
    </submittedName>
</protein>
<feature type="transmembrane region" description="Helical" evidence="8">
    <location>
        <begin position="300"/>
        <end position="323"/>
    </location>
</feature>
<keyword evidence="6 8" id="KW-1133">Transmembrane helix</keyword>
<organism evidence="10 11">
    <name type="scientific">Actinomycetospora aurantiaca</name>
    <dbReference type="NCBI Taxonomy" id="3129233"/>
    <lineage>
        <taxon>Bacteria</taxon>
        <taxon>Bacillati</taxon>
        <taxon>Actinomycetota</taxon>
        <taxon>Actinomycetes</taxon>
        <taxon>Pseudonocardiales</taxon>
        <taxon>Pseudonocardiaceae</taxon>
        <taxon>Actinomycetospora</taxon>
    </lineage>
</organism>
<evidence type="ECO:0000313" key="10">
    <source>
        <dbReference type="EMBL" id="MEJ2870002.1"/>
    </source>
</evidence>
<dbReference type="PANTHER" id="PTHR42718">
    <property type="entry name" value="MAJOR FACILITATOR SUPERFAMILY MULTIDRUG TRANSPORTER MFSC"/>
    <property type="match status" value="1"/>
</dbReference>
<dbReference type="Gene3D" id="1.20.1720.10">
    <property type="entry name" value="Multidrug resistance protein D"/>
    <property type="match status" value="1"/>
</dbReference>
<feature type="transmembrane region" description="Helical" evidence="8">
    <location>
        <begin position="138"/>
        <end position="158"/>
    </location>
</feature>
<dbReference type="NCBIfam" id="TIGR00711">
    <property type="entry name" value="efflux_EmrB"/>
    <property type="match status" value="1"/>
</dbReference>
<accession>A0ABU8MRR3</accession>
<feature type="transmembrane region" description="Helical" evidence="8">
    <location>
        <begin position="261"/>
        <end position="294"/>
    </location>
</feature>
<dbReference type="PROSITE" id="PS50850">
    <property type="entry name" value="MFS"/>
    <property type="match status" value="1"/>
</dbReference>
<evidence type="ECO:0000256" key="3">
    <source>
        <dbReference type="ARBA" id="ARBA00022448"/>
    </source>
</evidence>
<feature type="transmembrane region" description="Helical" evidence="8">
    <location>
        <begin position="57"/>
        <end position="77"/>
    </location>
</feature>
<evidence type="ECO:0000256" key="5">
    <source>
        <dbReference type="ARBA" id="ARBA00022692"/>
    </source>
</evidence>
<feature type="domain" description="Major facilitator superfamily (MFS) profile" evidence="9">
    <location>
        <begin position="15"/>
        <end position="459"/>
    </location>
</feature>
<feature type="transmembrane region" description="Helical" evidence="8">
    <location>
        <begin position="12"/>
        <end position="37"/>
    </location>
</feature>
<feature type="transmembrane region" description="Helical" evidence="8">
    <location>
        <begin position="113"/>
        <end position="131"/>
    </location>
</feature>
<proteinExistence type="inferred from homology"/>
<feature type="transmembrane region" description="Helical" evidence="8">
    <location>
        <begin position="431"/>
        <end position="451"/>
    </location>
</feature>
<feature type="transmembrane region" description="Helical" evidence="8">
    <location>
        <begin position="84"/>
        <end position="107"/>
    </location>
</feature>
<dbReference type="EMBL" id="JBBEGN010000010">
    <property type="protein sequence ID" value="MEJ2870002.1"/>
    <property type="molecule type" value="Genomic_DNA"/>
</dbReference>
<feature type="transmembrane region" description="Helical" evidence="8">
    <location>
        <begin position="406"/>
        <end position="425"/>
    </location>
</feature>
<evidence type="ECO:0000256" key="2">
    <source>
        <dbReference type="ARBA" id="ARBA00008537"/>
    </source>
</evidence>
<keyword evidence="3" id="KW-0813">Transport</keyword>
<evidence type="ECO:0000256" key="8">
    <source>
        <dbReference type="SAM" id="Phobius"/>
    </source>
</evidence>
<dbReference type="InterPro" id="IPR036259">
    <property type="entry name" value="MFS_trans_sf"/>
</dbReference>
<evidence type="ECO:0000313" key="11">
    <source>
        <dbReference type="Proteomes" id="UP001385809"/>
    </source>
</evidence>
<dbReference type="PRINTS" id="PR01036">
    <property type="entry name" value="TCRTETB"/>
</dbReference>
<keyword evidence="4" id="KW-1003">Cell membrane</keyword>
<evidence type="ECO:0000259" key="9">
    <source>
        <dbReference type="PROSITE" id="PS50850"/>
    </source>
</evidence>
<keyword evidence="7 8" id="KW-0472">Membrane</keyword>
<keyword evidence="11" id="KW-1185">Reference proteome</keyword>
<dbReference type="Proteomes" id="UP001385809">
    <property type="component" value="Unassembled WGS sequence"/>
</dbReference>
<dbReference type="PANTHER" id="PTHR42718:SF9">
    <property type="entry name" value="MAJOR FACILITATOR SUPERFAMILY MULTIDRUG TRANSPORTER MFSC"/>
    <property type="match status" value="1"/>
</dbReference>
<dbReference type="SUPFAM" id="SSF103473">
    <property type="entry name" value="MFS general substrate transporter"/>
    <property type="match status" value="1"/>
</dbReference>
<reference evidence="10 11" key="1">
    <citation type="submission" date="2024-03" db="EMBL/GenBank/DDBJ databases">
        <title>Actinomycetospora sp. OC33-EN08, a novel actinomycete isolated from wild orchid (Aerides multiflora).</title>
        <authorList>
            <person name="Suriyachadkun C."/>
        </authorList>
    </citation>
    <scope>NUCLEOTIDE SEQUENCE [LARGE SCALE GENOMIC DNA]</scope>
    <source>
        <strain evidence="10 11">OC33-EN08</strain>
    </source>
</reference>
<evidence type="ECO:0000256" key="4">
    <source>
        <dbReference type="ARBA" id="ARBA00022475"/>
    </source>
</evidence>
<dbReference type="InterPro" id="IPR011701">
    <property type="entry name" value="MFS"/>
</dbReference>
<comment type="subcellular location">
    <subcellularLocation>
        <location evidence="1">Cell membrane</location>
        <topology evidence="1">Multi-pass membrane protein</topology>
    </subcellularLocation>
</comment>
<feature type="transmembrane region" description="Helical" evidence="8">
    <location>
        <begin position="335"/>
        <end position="353"/>
    </location>
</feature>
<feature type="transmembrane region" description="Helical" evidence="8">
    <location>
        <begin position="203"/>
        <end position="221"/>
    </location>
</feature>